<evidence type="ECO:0000313" key="6">
    <source>
        <dbReference type="Proteomes" id="UP000726105"/>
    </source>
</evidence>
<dbReference type="PANTHER" id="PTHR48084">
    <property type="entry name" value="2-OXOGLUTARATE OXIDOREDUCTASE SUBUNIT KORB-RELATED"/>
    <property type="match status" value="1"/>
</dbReference>
<reference evidence="5 6" key="1">
    <citation type="submission" date="2020-10" db="EMBL/GenBank/DDBJ databases">
        <title>Connecting structure to function with the recovery of over 1000 high-quality activated sludge metagenome-assembled genomes encoding full-length rRNA genes using long-read sequencing.</title>
        <authorList>
            <person name="Singleton C.M."/>
            <person name="Petriglieri F."/>
            <person name="Kristensen J.M."/>
            <person name="Kirkegaard R.H."/>
            <person name="Michaelsen T.Y."/>
            <person name="Andersen M.H."/>
            <person name="Karst S.M."/>
            <person name="Dueholm M.S."/>
            <person name="Nielsen P.H."/>
            <person name="Albertsen M."/>
        </authorList>
    </citation>
    <scope>NUCLEOTIDE SEQUENCE [LARGE SCALE GENOMIC DNA]</scope>
    <source>
        <strain evidence="5">Ega_18-Q3-R5-49_MAXAC.001</strain>
    </source>
</reference>
<dbReference type="SUPFAM" id="SSF52922">
    <property type="entry name" value="TK C-terminal domain-like"/>
    <property type="match status" value="1"/>
</dbReference>
<dbReference type="InterPro" id="IPR046667">
    <property type="entry name" value="DUF6537"/>
</dbReference>
<dbReference type="NCBIfam" id="NF009588">
    <property type="entry name" value="PRK13029.1"/>
    <property type="match status" value="1"/>
</dbReference>
<dbReference type="InterPro" id="IPR019752">
    <property type="entry name" value="Pyrv/ketoisovalerate_OxRed_cat"/>
</dbReference>
<evidence type="ECO:0000313" key="5">
    <source>
        <dbReference type="EMBL" id="MBK7272129.1"/>
    </source>
</evidence>
<dbReference type="PANTHER" id="PTHR48084:SF3">
    <property type="entry name" value="SUBUNIT OF PYRUVATE:FLAVODOXIN OXIDOREDUCTASE"/>
    <property type="match status" value="1"/>
</dbReference>
<protein>
    <submittedName>
        <fullName evidence="5">Indolepyruvate ferredoxin oxidoreductase family protein</fullName>
    </submittedName>
</protein>
<proteinExistence type="predicted"/>
<organism evidence="5 6">
    <name type="scientific">Candidatus Phosphoribacter hodrii</name>
    <dbReference type="NCBI Taxonomy" id="2953743"/>
    <lineage>
        <taxon>Bacteria</taxon>
        <taxon>Bacillati</taxon>
        <taxon>Actinomycetota</taxon>
        <taxon>Actinomycetes</taxon>
        <taxon>Micrococcales</taxon>
        <taxon>Dermatophilaceae</taxon>
        <taxon>Candidatus Phosphoribacter</taxon>
    </lineage>
</organism>
<keyword evidence="1" id="KW-0560">Oxidoreductase</keyword>
<dbReference type="Pfam" id="PF20169">
    <property type="entry name" value="DUF6537"/>
    <property type="match status" value="1"/>
</dbReference>
<feature type="compositionally biased region" description="Basic and acidic residues" evidence="2">
    <location>
        <begin position="1257"/>
        <end position="1271"/>
    </location>
</feature>
<feature type="domain" description="DUF6537" evidence="4">
    <location>
        <begin position="985"/>
        <end position="1181"/>
    </location>
</feature>
<dbReference type="SUPFAM" id="SSF52518">
    <property type="entry name" value="Thiamin diphosphate-binding fold (THDP-binding)"/>
    <property type="match status" value="2"/>
</dbReference>
<evidence type="ECO:0000256" key="1">
    <source>
        <dbReference type="ARBA" id="ARBA00023002"/>
    </source>
</evidence>
<dbReference type="InterPro" id="IPR002869">
    <property type="entry name" value="Pyrv_flavodox_OxRed_cen"/>
</dbReference>
<dbReference type="Pfam" id="PF01558">
    <property type="entry name" value="POR"/>
    <property type="match status" value="1"/>
</dbReference>
<feature type="compositionally biased region" description="Low complexity" evidence="2">
    <location>
        <begin position="1226"/>
        <end position="1235"/>
    </location>
</feature>
<name>A0A935IHH4_9MICO</name>
<sequence length="1316" mass="140620">MSSTLLPPLSLEDKFTVDEGIIHLTGVQALVRLPMVQRRLDLAAGLNTATFISGYPGSPLGGFDLELQRRRGLMDAHHVVHQMGVNEELGATAVMGSQLAMQLPGPRFDGVLGLWYGKANGFDRALDALRQANLAGTVRTGGALALVGDDPTAKSSPTPGASEVAAAAIMMPMLYPGDVQEVLDLGQHAVALSRSCGLWVAVKMSTTVADGSGSAVVAPGRVQPIMVDIEENGRPYLHRPSTHMYGARVMEMEHSMVYGRMRAALAYARANDVNRITLRTDADRVGIISSGKTYFEMRQTLRELGLDDRELQRLGVRLLQLRMPYPLEGGIIREFAAGLEEILVLEDKRPFVELFVKDELYGLADRPLVLGKLDEDSKWLVPIHAELDTVSIARLVAERLLKRAAPGELAVLEERLERITRPRSLAPLAMSRTPYFCSGCPHNSSVAGVPAGTTVGAGTGCHVLAVFMRPDEVGDILGITAMGNEGAQWIGASPFCSLPHFIQNLGDGTYAHSGSLAIRASVAAGVNITYKLLYNDHVAMTGAQPAIGISGVPDLVTTLLAEGVRQVIITTEDLRRYAGVRLPDGAAVWDRSRLGEAVSVLSAVEGVTVLVHDQECATEKRRRRKRGTLEEPKTRILINEAVCEGCGDCGIKSNCLSVHPVQTELGRKTQIHQPSCNLDYSCVQGNCPSFVKVVPGTAVRPRRGASATLGADDLPEPTLRVPADEFGMRIAGIGGTGVVTVAQTLATAALLDGRFVRGLDQTGLAQKGGPVISDLRITTSPMDQANKLTVADCDLFLACDVLVGAQQQLLTVTDSERTVAVTSTAQVPTGQMVVDTQLAFPDVDGLVARIDASTRSDLNVALDAPGIAERLFGTDQVANILLVGAAYQIGALPLRAESIEAALTLNGVAVETNLQAFRRGRQAVADRAALDELVGASRVPAGAADLSLSATPTSGSSGSRPGIVLPRELRAITDLVGAEPGSELARMVAVRVPMLVDYQDAAYARRYAVRLEAVRAAEAQRTPGRSTLAEAAAFSLFKLMAYKDEYEVARLHRDPAFQADLAERFGGDAAYSVMLLPPVLKTIGLKRKVGLSRPVAKVAFGALAPMKRLRNTRFDPFGRDHVRVVERALIAEYDALLDEIIQRLSVENHAVAVELAALPDLVRGYDEVKMRNVDRYREQVTRLRAQLTDGRLIVGRLDVDGATEAHREAESQAGGASARPAAPEHSGSSAAWAGADSERGASASDPSPRPKRRRRSMHDNLEHDAASEGRIEPSTAALMEGAPPGGTSGRVQPPRRTRTGVHDEGTNEGDTGNLPG</sequence>
<dbReference type="EMBL" id="JADJIB010000001">
    <property type="protein sequence ID" value="MBK7272129.1"/>
    <property type="molecule type" value="Genomic_DNA"/>
</dbReference>
<evidence type="ECO:0000259" key="4">
    <source>
        <dbReference type="Pfam" id="PF20169"/>
    </source>
</evidence>
<dbReference type="CDD" id="cd07034">
    <property type="entry name" value="TPP_PYR_PFOR_IOR-alpha_like"/>
    <property type="match status" value="1"/>
</dbReference>
<gene>
    <name evidence="5" type="ORF">IPI13_02875</name>
</gene>
<dbReference type="Proteomes" id="UP000726105">
    <property type="component" value="Unassembled WGS sequence"/>
</dbReference>
<dbReference type="SUPFAM" id="SSF53323">
    <property type="entry name" value="Pyruvate-ferredoxin oxidoreductase, PFOR, domain III"/>
    <property type="match status" value="1"/>
</dbReference>
<dbReference type="NCBIfam" id="NF009589">
    <property type="entry name" value="PRK13030.1"/>
    <property type="match status" value="1"/>
</dbReference>
<dbReference type="GO" id="GO:0000287">
    <property type="term" value="F:magnesium ion binding"/>
    <property type="evidence" value="ECO:0007669"/>
    <property type="project" value="UniProtKB-ARBA"/>
</dbReference>
<evidence type="ECO:0000256" key="2">
    <source>
        <dbReference type="SAM" id="MobiDB-lite"/>
    </source>
</evidence>
<dbReference type="Gene3D" id="3.40.920.10">
    <property type="entry name" value="Pyruvate-ferredoxin oxidoreductase, PFOR, domain III"/>
    <property type="match status" value="1"/>
</dbReference>
<dbReference type="InterPro" id="IPR009014">
    <property type="entry name" value="Transketo_C/PFOR_II"/>
</dbReference>
<feature type="domain" description="Pyruvate/ketoisovalerate oxidoreductase catalytic" evidence="3">
    <location>
        <begin position="734"/>
        <end position="922"/>
    </location>
</feature>
<dbReference type="InterPro" id="IPR029061">
    <property type="entry name" value="THDP-binding"/>
</dbReference>
<comment type="caution">
    <text evidence="5">The sequence shown here is derived from an EMBL/GenBank/DDBJ whole genome shotgun (WGS) entry which is preliminary data.</text>
</comment>
<evidence type="ECO:0000259" key="3">
    <source>
        <dbReference type="Pfam" id="PF01558"/>
    </source>
</evidence>
<dbReference type="GO" id="GO:0016903">
    <property type="term" value="F:oxidoreductase activity, acting on the aldehyde or oxo group of donors"/>
    <property type="evidence" value="ECO:0007669"/>
    <property type="project" value="InterPro"/>
</dbReference>
<dbReference type="Gene3D" id="3.40.50.970">
    <property type="match status" value="1"/>
</dbReference>
<accession>A0A935IHH4</accession>
<dbReference type="InterPro" id="IPR051457">
    <property type="entry name" value="2-oxoacid:Fd_oxidoreductase"/>
</dbReference>
<feature type="region of interest" description="Disordered" evidence="2">
    <location>
        <begin position="1203"/>
        <end position="1316"/>
    </location>
</feature>
<dbReference type="InterPro" id="IPR002880">
    <property type="entry name" value="Pyrv_Fd/Flavodoxin_OxRdtase_N"/>
</dbReference>